<evidence type="ECO:0000313" key="1">
    <source>
        <dbReference type="EMBL" id="GAI86080.1"/>
    </source>
</evidence>
<dbReference type="Pfam" id="PF02572">
    <property type="entry name" value="CobA_CobO_BtuR"/>
    <property type="match status" value="1"/>
</dbReference>
<dbReference type="NCBIfam" id="NF004637">
    <property type="entry name" value="PRK05986.1"/>
    <property type="match status" value="1"/>
</dbReference>
<dbReference type="GO" id="GO:0009236">
    <property type="term" value="P:cobalamin biosynthetic process"/>
    <property type="evidence" value="ECO:0007669"/>
    <property type="project" value="InterPro"/>
</dbReference>
<dbReference type="PANTHER" id="PTHR46638">
    <property type="entry name" value="CORRINOID ADENOSYLTRANSFERASE"/>
    <property type="match status" value="1"/>
</dbReference>
<organism evidence="1">
    <name type="scientific">marine sediment metagenome</name>
    <dbReference type="NCBI Taxonomy" id="412755"/>
    <lineage>
        <taxon>unclassified sequences</taxon>
        <taxon>metagenomes</taxon>
        <taxon>ecological metagenomes</taxon>
    </lineage>
</organism>
<reference evidence="1" key="1">
    <citation type="journal article" date="2014" name="Front. Microbiol.">
        <title>High frequency of phylogenetically diverse reductive dehalogenase-homologous genes in deep subseafloor sedimentary metagenomes.</title>
        <authorList>
            <person name="Kawai M."/>
            <person name="Futagami T."/>
            <person name="Toyoda A."/>
            <person name="Takaki Y."/>
            <person name="Nishi S."/>
            <person name="Hori S."/>
            <person name="Arai W."/>
            <person name="Tsubouchi T."/>
            <person name="Morono Y."/>
            <person name="Uchiyama I."/>
            <person name="Ito T."/>
            <person name="Fujiyama A."/>
            <person name="Inagaki F."/>
            <person name="Takami H."/>
        </authorList>
    </citation>
    <scope>NUCLEOTIDE SEQUENCE</scope>
    <source>
        <strain evidence="1">Expedition CK06-06</strain>
    </source>
</reference>
<dbReference type="PIRSF" id="PIRSF015617">
    <property type="entry name" value="Adensltrnsf_CobA"/>
    <property type="match status" value="1"/>
</dbReference>
<accession>X1TES7</accession>
<dbReference type="AlphaFoldDB" id="X1TES7"/>
<dbReference type="InterPro" id="IPR027417">
    <property type="entry name" value="P-loop_NTPase"/>
</dbReference>
<dbReference type="EMBL" id="BARW01007249">
    <property type="protein sequence ID" value="GAI86080.1"/>
    <property type="molecule type" value="Genomic_DNA"/>
</dbReference>
<dbReference type="GO" id="GO:0005524">
    <property type="term" value="F:ATP binding"/>
    <property type="evidence" value="ECO:0007669"/>
    <property type="project" value="InterPro"/>
</dbReference>
<protein>
    <recommendedName>
        <fullName evidence="2">Cob(I)alamin adenosyltransferase N-terminal domain-containing protein</fullName>
    </recommendedName>
</protein>
<comment type="caution">
    <text evidence="1">The sequence shown here is derived from an EMBL/GenBank/DDBJ whole genome shotgun (WGS) entry which is preliminary data.</text>
</comment>
<dbReference type="Gene3D" id="3.40.50.300">
    <property type="entry name" value="P-loop containing nucleotide triphosphate hydrolases"/>
    <property type="match status" value="1"/>
</dbReference>
<dbReference type="InterPro" id="IPR003724">
    <property type="entry name" value="CblAdoTrfase_CobA"/>
</dbReference>
<gene>
    <name evidence="1" type="ORF">S12H4_15136</name>
</gene>
<evidence type="ECO:0008006" key="2">
    <source>
        <dbReference type="Google" id="ProtNLM"/>
    </source>
</evidence>
<dbReference type="SUPFAM" id="SSF52540">
    <property type="entry name" value="P-loop containing nucleoside triphosphate hydrolases"/>
    <property type="match status" value="1"/>
</dbReference>
<proteinExistence type="predicted"/>
<name>X1TES7_9ZZZZ</name>
<dbReference type="CDD" id="cd00561">
    <property type="entry name" value="CobA_ACA"/>
    <property type="match status" value="1"/>
</dbReference>
<dbReference type="GO" id="GO:0008817">
    <property type="term" value="F:corrinoid adenosyltransferase activity"/>
    <property type="evidence" value="ECO:0007669"/>
    <property type="project" value="InterPro"/>
</dbReference>
<dbReference type="PANTHER" id="PTHR46638:SF1">
    <property type="entry name" value="CORRINOID ADENOSYLTRANSFERASE"/>
    <property type="match status" value="1"/>
</dbReference>
<sequence length="186" mass="20402">MTQKASQNNQPQLERGLVSIFTGQGKGKTTAAIGTAVRAAGHGLKVHIIFFLKGSTYEHGEFKTLSKMPDVTIASFGKKGWLREKDTTAEHRQQAQLAFEEASKAVNGGEYDLVILDEINVALSFGLIELEQVIKLIEDKPKHVELILTGSDADPRLVMMADLVSEILAIKHPFTEGIKARKGIDY</sequence>
<dbReference type="NCBIfam" id="TIGR00708">
    <property type="entry name" value="cobA"/>
    <property type="match status" value="1"/>
</dbReference>